<sequence>MVRTYPFSEPDRLELDPVYQDLLRDEPVSRVALPYGGEAWLAVRHADVRTVLGDPRFSRAAVVGQDVPRVRPEIDHQVNSILNMDPPDHTRLRKLVARAFTTRRVEALRPRAAELTTELLAGMRAAGPGADLVEHVSVPLPVTIICELLGVPVEDRPIFRTASDAALSTSGMTPQQRVAATEKLAAYMAGLVAQRRATPTDDLLGALVTARDEGDRLNEGELIGLGIGILIAGHETTMNQIGNMTYTLLTRPDRGAALRGDHEAIVTAVEELLRYTPLGASAGFPRIAKEDVELSGVTVRAGEAVVVSIHAANRDPEMFDDAQALVLGRAPNRHIGFGYGAHHCLGAQLARMELQEALGSLLREFPDLRLAVAPEDVQWRKGAFVRGPHTLPLAWGSAE</sequence>
<dbReference type="InterPro" id="IPR036396">
    <property type="entry name" value="Cyt_P450_sf"/>
</dbReference>
<evidence type="ECO:0000256" key="2">
    <source>
        <dbReference type="RuleBase" id="RU000461"/>
    </source>
</evidence>
<dbReference type="PROSITE" id="PS00086">
    <property type="entry name" value="CYTOCHROME_P450"/>
    <property type="match status" value="1"/>
</dbReference>
<gene>
    <name evidence="3" type="ORF">MMF94_24610</name>
</gene>
<dbReference type="InterPro" id="IPR017972">
    <property type="entry name" value="Cyt_P450_CS"/>
</dbReference>
<keyword evidence="2" id="KW-0479">Metal-binding</keyword>
<comment type="caution">
    <text evidence="3">The sequence shown here is derived from an EMBL/GenBank/DDBJ whole genome shotgun (WGS) entry which is preliminary data.</text>
</comment>
<dbReference type="CDD" id="cd11031">
    <property type="entry name" value="Cyp158A-like"/>
    <property type="match status" value="1"/>
</dbReference>
<dbReference type="Pfam" id="PF00067">
    <property type="entry name" value="p450"/>
    <property type="match status" value="1"/>
</dbReference>
<dbReference type="SUPFAM" id="SSF48264">
    <property type="entry name" value="Cytochrome P450"/>
    <property type="match status" value="1"/>
</dbReference>
<organism evidence="3 4">
    <name type="scientific">Pseudonocardia alaniniphila</name>
    <dbReference type="NCBI Taxonomy" id="75291"/>
    <lineage>
        <taxon>Bacteria</taxon>
        <taxon>Bacillati</taxon>
        <taxon>Actinomycetota</taxon>
        <taxon>Actinomycetes</taxon>
        <taxon>Pseudonocardiales</taxon>
        <taxon>Pseudonocardiaceae</taxon>
        <taxon>Pseudonocardia</taxon>
    </lineage>
</organism>
<keyword evidence="2" id="KW-0503">Monooxygenase</keyword>
<dbReference type="EMBL" id="JAKXMK010000022">
    <property type="protein sequence ID" value="MCH6168888.1"/>
    <property type="molecule type" value="Genomic_DNA"/>
</dbReference>
<dbReference type="Proteomes" id="UP001299970">
    <property type="component" value="Unassembled WGS sequence"/>
</dbReference>
<keyword evidence="2" id="KW-0408">Iron</keyword>
<dbReference type="PANTHER" id="PTHR46696:SF1">
    <property type="entry name" value="CYTOCHROME P450 YJIB-RELATED"/>
    <property type="match status" value="1"/>
</dbReference>
<proteinExistence type="inferred from homology"/>
<evidence type="ECO:0000313" key="4">
    <source>
        <dbReference type="Proteomes" id="UP001299970"/>
    </source>
</evidence>
<keyword evidence="4" id="KW-1185">Reference proteome</keyword>
<evidence type="ECO:0000313" key="3">
    <source>
        <dbReference type="EMBL" id="MCH6168888.1"/>
    </source>
</evidence>
<dbReference type="PANTHER" id="PTHR46696">
    <property type="entry name" value="P450, PUTATIVE (EUROFUNG)-RELATED"/>
    <property type="match status" value="1"/>
</dbReference>
<protein>
    <submittedName>
        <fullName evidence="3">Cytochrome P450</fullName>
    </submittedName>
</protein>
<dbReference type="PRINTS" id="PR00385">
    <property type="entry name" value="P450"/>
</dbReference>
<reference evidence="3 4" key="1">
    <citation type="submission" date="2022-03" db="EMBL/GenBank/DDBJ databases">
        <title>Pseudonocardia alaer sp. nov., a novel actinomycete isolated from reed forest soil.</title>
        <authorList>
            <person name="Wang L."/>
        </authorList>
    </citation>
    <scope>NUCLEOTIDE SEQUENCE [LARGE SCALE GENOMIC DNA]</scope>
    <source>
        <strain evidence="3 4">Y-16303</strain>
    </source>
</reference>
<dbReference type="PRINTS" id="PR00359">
    <property type="entry name" value="BP450"/>
</dbReference>
<keyword evidence="2" id="KW-0349">Heme</keyword>
<dbReference type="RefSeq" id="WP_241039529.1">
    <property type="nucleotide sequence ID" value="NZ_BAAAJF010000011.1"/>
</dbReference>
<accession>A0ABS9TK73</accession>
<name>A0ABS9TK73_9PSEU</name>
<evidence type="ECO:0000256" key="1">
    <source>
        <dbReference type="ARBA" id="ARBA00010617"/>
    </source>
</evidence>
<dbReference type="InterPro" id="IPR001128">
    <property type="entry name" value="Cyt_P450"/>
</dbReference>
<dbReference type="Gene3D" id="1.10.630.10">
    <property type="entry name" value="Cytochrome P450"/>
    <property type="match status" value="1"/>
</dbReference>
<comment type="similarity">
    <text evidence="1 2">Belongs to the cytochrome P450 family.</text>
</comment>
<keyword evidence="2" id="KW-0560">Oxidoreductase</keyword>
<dbReference type="InterPro" id="IPR002397">
    <property type="entry name" value="Cyt_P450_B"/>
</dbReference>